<dbReference type="InterPro" id="IPR001845">
    <property type="entry name" value="HTH_ArsR_DNA-bd_dom"/>
</dbReference>
<dbReference type="Proteomes" id="UP000187550">
    <property type="component" value="Unassembled WGS sequence"/>
</dbReference>
<dbReference type="PRINTS" id="PR00778">
    <property type="entry name" value="HTHARSR"/>
</dbReference>
<dbReference type="InterPro" id="IPR036388">
    <property type="entry name" value="WH-like_DNA-bd_sf"/>
</dbReference>
<sequence length="110" mass="12955">MTGQENMQETEMLSPEVEQDMAALFQALSNPTRIKILYLLKQQSLTVTEISNRLDVSQSAVSHQLRELKLARLVRNQKQGREMIYRLDDDHVHQIFHMAIEHVKEIYNYE</sequence>
<dbReference type="RefSeq" id="WP_159438448.1">
    <property type="nucleotide sequence ID" value="NZ_FTPL01000004.1"/>
</dbReference>
<keyword evidence="1" id="KW-0805">Transcription regulation</keyword>
<dbReference type="PANTHER" id="PTHR43132:SF6">
    <property type="entry name" value="HTH-TYPE TRANSCRIPTIONAL REPRESSOR CZRA"/>
    <property type="match status" value="1"/>
</dbReference>
<dbReference type="InterPro" id="IPR036390">
    <property type="entry name" value="WH_DNA-bd_sf"/>
</dbReference>
<dbReference type="GO" id="GO:0003700">
    <property type="term" value="F:DNA-binding transcription factor activity"/>
    <property type="evidence" value="ECO:0007669"/>
    <property type="project" value="InterPro"/>
</dbReference>
<dbReference type="InterPro" id="IPR051011">
    <property type="entry name" value="Metal_resp_trans_reg"/>
</dbReference>
<organism evidence="5 6">
    <name type="scientific">Edaphobacillus lindanitolerans</name>
    <dbReference type="NCBI Taxonomy" id="550447"/>
    <lineage>
        <taxon>Bacteria</taxon>
        <taxon>Bacillati</taxon>
        <taxon>Bacillota</taxon>
        <taxon>Bacilli</taxon>
        <taxon>Bacillales</taxon>
        <taxon>Bacillaceae</taxon>
        <taxon>Edaphobacillus</taxon>
    </lineage>
</organism>
<dbReference type="Pfam" id="PF01022">
    <property type="entry name" value="HTH_5"/>
    <property type="match status" value="1"/>
</dbReference>
<reference evidence="6" key="1">
    <citation type="submission" date="2017-01" db="EMBL/GenBank/DDBJ databases">
        <authorList>
            <person name="Varghese N."/>
            <person name="Submissions S."/>
        </authorList>
    </citation>
    <scope>NUCLEOTIDE SEQUENCE [LARGE SCALE GENOMIC DNA]</scope>
    <source>
        <strain evidence="6">MNA4</strain>
    </source>
</reference>
<keyword evidence="6" id="KW-1185">Reference proteome</keyword>
<keyword evidence="2" id="KW-0238">DNA-binding</keyword>
<dbReference type="AlphaFoldDB" id="A0A1U7PSH9"/>
<dbReference type="GO" id="GO:0003677">
    <property type="term" value="F:DNA binding"/>
    <property type="evidence" value="ECO:0007669"/>
    <property type="project" value="UniProtKB-KW"/>
</dbReference>
<evidence type="ECO:0000259" key="4">
    <source>
        <dbReference type="PROSITE" id="PS50987"/>
    </source>
</evidence>
<dbReference type="CDD" id="cd00090">
    <property type="entry name" value="HTH_ARSR"/>
    <property type="match status" value="1"/>
</dbReference>
<dbReference type="PANTHER" id="PTHR43132">
    <property type="entry name" value="ARSENICAL RESISTANCE OPERON REPRESSOR ARSR-RELATED"/>
    <property type="match status" value="1"/>
</dbReference>
<evidence type="ECO:0000313" key="5">
    <source>
        <dbReference type="EMBL" id="SIT91091.1"/>
    </source>
</evidence>
<evidence type="ECO:0000256" key="2">
    <source>
        <dbReference type="ARBA" id="ARBA00023125"/>
    </source>
</evidence>
<evidence type="ECO:0000256" key="3">
    <source>
        <dbReference type="ARBA" id="ARBA00023163"/>
    </source>
</evidence>
<dbReference type="NCBIfam" id="NF033788">
    <property type="entry name" value="HTH_metalloreg"/>
    <property type="match status" value="1"/>
</dbReference>
<keyword evidence="3" id="KW-0804">Transcription</keyword>
<proteinExistence type="predicted"/>
<evidence type="ECO:0000313" key="6">
    <source>
        <dbReference type="Proteomes" id="UP000187550"/>
    </source>
</evidence>
<dbReference type="InterPro" id="IPR011991">
    <property type="entry name" value="ArsR-like_HTH"/>
</dbReference>
<evidence type="ECO:0000256" key="1">
    <source>
        <dbReference type="ARBA" id="ARBA00023015"/>
    </source>
</evidence>
<name>A0A1U7PSH9_9BACI</name>
<accession>A0A1U7PSH9</accession>
<protein>
    <submittedName>
        <fullName evidence="5">Transcriptional regulator, ArsR family</fullName>
    </submittedName>
</protein>
<gene>
    <name evidence="5" type="ORF">SAMN05428946_2589</name>
</gene>
<dbReference type="OrthoDB" id="9794330at2"/>
<feature type="domain" description="HTH arsR-type" evidence="4">
    <location>
        <begin position="13"/>
        <end position="107"/>
    </location>
</feature>
<dbReference type="STRING" id="550447.SAMN05428946_2589"/>
<dbReference type="EMBL" id="FTPL01000004">
    <property type="protein sequence ID" value="SIT91091.1"/>
    <property type="molecule type" value="Genomic_DNA"/>
</dbReference>
<dbReference type="SUPFAM" id="SSF46785">
    <property type="entry name" value="Winged helix' DNA-binding domain"/>
    <property type="match status" value="1"/>
</dbReference>
<dbReference type="Gene3D" id="1.10.10.10">
    <property type="entry name" value="Winged helix-like DNA-binding domain superfamily/Winged helix DNA-binding domain"/>
    <property type="match status" value="1"/>
</dbReference>
<dbReference type="PROSITE" id="PS50987">
    <property type="entry name" value="HTH_ARSR_2"/>
    <property type="match status" value="1"/>
</dbReference>
<dbReference type="SMART" id="SM00418">
    <property type="entry name" value="HTH_ARSR"/>
    <property type="match status" value="1"/>
</dbReference>